<dbReference type="EMBL" id="JAKEVZ010000034">
    <property type="protein sequence ID" value="MCF1753372.1"/>
    <property type="molecule type" value="Genomic_DNA"/>
</dbReference>
<feature type="non-terminal residue" evidence="1">
    <location>
        <position position="1"/>
    </location>
</feature>
<dbReference type="SUPFAM" id="SSF56349">
    <property type="entry name" value="DNA breaking-rejoining enzymes"/>
    <property type="match status" value="1"/>
</dbReference>
<gene>
    <name evidence="1" type="ORF">L0U89_20100</name>
</gene>
<dbReference type="InterPro" id="IPR011010">
    <property type="entry name" value="DNA_brk_join_enz"/>
</dbReference>
<sequence length="34" mass="3814">SLLGHESPKTTEIYTHITTKGFDQIKSPLDELDV</sequence>
<reference evidence="1 2" key="1">
    <citation type="submission" date="2022-01" db="EMBL/GenBank/DDBJ databases">
        <title>Mariniradius saccharolyticus sp. nov., isolated from sediment of a river.</title>
        <authorList>
            <person name="Liu H."/>
        </authorList>
    </citation>
    <scope>NUCLEOTIDE SEQUENCE [LARGE SCALE GENOMIC DNA]</scope>
    <source>
        <strain evidence="1 2">RY-2</strain>
    </source>
</reference>
<accession>A0ABS9C122</accession>
<dbReference type="Proteomes" id="UP001201449">
    <property type="component" value="Unassembled WGS sequence"/>
</dbReference>
<comment type="caution">
    <text evidence="1">The sequence shown here is derived from an EMBL/GenBank/DDBJ whole genome shotgun (WGS) entry which is preliminary data.</text>
</comment>
<proteinExistence type="predicted"/>
<keyword evidence="2" id="KW-1185">Reference proteome</keyword>
<protein>
    <submittedName>
        <fullName evidence="1">Recombinase XerC</fullName>
    </submittedName>
</protein>
<evidence type="ECO:0000313" key="1">
    <source>
        <dbReference type="EMBL" id="MCF1753372.1"/>
    </source>
</evidence>
<name>A0ABS9C122_9BACT</name>
<organism evidence="1 2">
    <name type="scientific">Mariniradius sediminis</name>
    <dbReference type="NCBI Taxonomy" id="2909237"/>
    <lineage>
        <taxon>Bacteria</taxon>
        <taxon>Pseudomonadati</taxon>
        <taxon>Bacteroidota</taxon>
        <taxon>Cytophagia</taxon>
        <taxon>Cytophagales</taxon>
        <taxon>Cyclobacteriaceae</taxon>
        <taxon>Mariniradius</taxon>
    </lineage>
</organism>
<evidence type="ECO:0000313" key="2">
    <source>
        <dbReference type="Proteomes" id="UP001201449"/>
    </source>
</evidence>